<dbReference type="Proteomes" id="UP000826725">
    <property type="component" value="Chromosome"/>
</dbReference>
<evidence type="ECO:0000313" key="3">
    <source>
        <dbReference type="EMBL" id="BCL62119.1"/>
    </source>
</evidence>
<gene>
    <name evidence="3" type="ORF">DGMP_28120</name>
</gene>
<protein>
    <recommendedName>
        <fullName evidence="5">Polymer-forming cytoskeletal protein</fullName>
    </recommendedName>
</protein>
<dbReference type="PANTHER" id="PTHR35024">
    <property type="entry name" value="HYPOTHETICAL CYTOSOLIC PROTEIN"/>
    <property type="match status" value="1"/>
</dbReference>
<feature type="region of interest" description="Disordered" evidence="2">
    <location>
        <begin position="121"/>
        <end position="144"/>
    </location>
</feature>
<proteinExistence type="inferred from homology"/>
<evidence type="ECO:0008006" key="5">
    <source>
        <dbReference type="Google" id="ProtNLM"/>
    </source>
</evidence>
<dbReference type="EMBL" id="AP024086">
    <property type="protein sequence ID" value="BCL62119.1"/>
    <property type="molecule type" value="Genomic_DNA"/>
</dbReference>
<dbReference type="RefSeq" id="WP_228854514.1">
    <property type="nucleotide sequence ID" value="NZ_AP024086.1"/>
</dbReference>
<dbReference type="Pfam" id="PF04519">
    <property type="entry name" value="Bactofilin"/>
    <property type="match status" value="1"/>
</dbReference>
<keyword evidence="4" id="KW-1185">Reference proteome</keyword>
<reference evidence="3" key="1">
    <citation type="submission" date="2020-09" db="EMBL/GenBank/DDBJ databases">
        <title>Desulfogranum mesoprofundum gen. nov., sp. nov., a novel mesophilic, sulfate-reducing chemolithoautotroph isolated from a deep-sea hydrothermal vent chimney in the Suiyo Seamount.</title>
        <authorList>
            <person name="Hashimoto Y."/>
            <person name="Nakagawa S."/>
        </authorList>
    </citation>
    <scope>NUCLEOTIDE SEQUENCE</scope>
    <source>
        <strain evidence="3">KT2</strain>
    </source>
</reference>
<sequence length="144" mass="15060">MGMFGKSDNVEQEMQKVENEAISSIIDKSMSVTGEISFKGKARIDGEINGNIEGEHLVLSETGKVNGDITVSSFNCYGKLEGNVTAKILTARKNCSIIGKLTAGSLTVEPGATIDGEIKAATADAKGSPVQNTKPAPSTPDKKT</sequence>
<dbReference type="KEGG" id="dbk:DGMP_28120"/>
<organism evidence="3 4">
    <name type="scientific">Desulfomarina profundi</name>
    <dbReference type="NCBI Taxonomy" id="2772557"/>
    <lineage>
        <taxon>Bacteria</taxon>
        <taxon>Pseudomonadati</taxon>
        <taxon>Thermodesulfobacteriota</taxon>
        <taxon>Desulfobulbia</taxon>
        <taxon>Desulfobulbales</taxon>
        <taxon>Desulfobulbaceae</taxon>
        <taxon>Desulfomarina</taxon>
    </lineage>
</organism>
<comment type="similarity">
    <text evidence="1">Belongs to the bactofilin family.</text>
</comment>
<dbReference type="InterPro" id="IPR007607">
    <property type="entry name" value="BacA/B"/>
</dbReference>
<name>A0A8D5JI04_9BACT</name>
<evidence type="ECO:0000256" key="2">
    <source>
        <dbReference type="SAM" id="MobiDB-lite"/>
    </source>
</evidence>
<accession>A0A8D5JI04</accession>
<dbReference type="PANTHER" id="PTHR35024:SF4">
    <property type="entry name" value="POLYMER-FORMING CYTOSKELETAL PROTEIN"/>
    <property type="match status" value="1"/>
</dbReference>
<evidence type="ECO:0000256" key="1">
    <source>
        <dbReference type="ARBA" id="ARBA00044755"/>
    </source>
</evidence>
<dbReference type="AlphaFoldDB" id="A0A8D5JI04"/>
<evidence type="ECO:0000313" key="4">
    <source>
        <dbReference type="Proteomes" id="UP000826725"/>
    </source>
</evidence>